<dbReference type="InterPro" id="IPR036873">
    <property type="entry name" value="Rhodanese-like_dom_sf"/>
</dbReference>
<dbReference type="Gene3D" id="3.40.250.10">
    <property type="entry name" value="Rhodanese-like domain"/>
    <property type="match status" value="1"/>
</dbReference>
<dbReference type="SUPFAM" id="SSF52821">
    <property type="entry name" value="Rhodanese/Cell cycle control phosphatase"/>
    <property type="match status" value="1"/>
</dbReference>
<dbReference type="RefSeq" id="WP_146407998.1">
    <property type="nucleotide sequence ID" value="NZ_SJPU01000002.1"/>
</dbReference>
<sequence>MYKSVAFLALVLFCVIEPKIAAAQILDFFSSGPAIETIETADLNVLITARQQAEAKATAAGEQPEEAGFVLVDVRSDAEQKVSLIPGAITKAAFEKDAKKYQDRTVIVYCLSGGRSKAYAKQLVGKGAKVKNYQGSILAWVNAELPLVTPEGKPTNRVHTVSDRYQVPAKYEQVTQ</sequence>
<dbReference type="Pfam" id="PF00581">
    <property type="entry name" value="Rhodanese"/>
    <property type="match status" value="1"/>
</dbReference>
<organism evidence="3 4">
    <name type="scientific">Allorhodopirellula heiligendammensis</name>
    <dbReference type="NCBI Taxonomy" id="2714739"/>
    <lineage>
        <taxon>Bacteria</taxon>
        <taxon>Pseudomonadati</taxon>
        <taxon>Planctomycetota</taxon>
        <taxon>Planctomycetia</taxon>
        <taxon>Pirellulales</taxon>
        <taxon>Pirellulaceae</taxon>
        <taxon>Allorhodopirellula</taxon>
    </lineage>
</organism>
<dbReference type="PANTHER" id="PTHR44086">
    <property type="entry name" value="THIOSULFATE SULFURTRANSFERASE RDL2, MITOCHONDRIAL-RELATED"/>
    <property type="match status" value="1"/>
</dbReference>
<dbReference type="CDD" id="cd00158">
    <property type="entry name" value="RHOD"/>
    <property type="match status" value="1"/>
</dbReference>
<protein>
    <submittedName>
        <fullName evidence="3">Molybdopterin biosynthesis protein MoeB</fullName>
    </submittedName>
</protein>
<keyword evidence="4" id="KW-1185">Reference proteome</keyword>
<feature type="domain" description="Rhodanese" evidence="2">
    <location>
        <begin position="65"/>
        <end position="149"/>
    </location>
</feature>
<dbReference type="InterPro" id="IPR001763">
    <property type="entry name" value="Rhodanese-like_dom"/>
</dbReference>
<dbReference type="PANTHER" id="PTHR44086:SF13">
    <property type="entry name" value="THIOSULFATE SULFURTRANSFERASE PSPE"/>
    <property type="match status" value="1"/>
</dbReference>
<dbReference type="GO" id="GO:0004792">
    <property type="term" value="F:thiosulfate-cyanide sulfurtransferase activity"/>
    <property type="evidence" value="ECO:0007669"/>
    <property type="project" value="TreeGrafter"/>
</dbReference>
<evidence type="ECO:0000259" key="2">
    <source>
        <dbReference type="PROSITE" id="PS50206"/>
    </source>
</evidence>
<evidence type="ECO:0000313" key="3">
    <source>
        <dbReference type="EMBL" id="TWU16324.1"/>
    </source>
</evidence>
<dbReference type="AlphaFoldDB" id="A0A5C6BZG2"/>
<feature type="signal peptide" evidence="1">
    <location>
        <begin position="1"/>
        <end position="23"/>
    </location>
</feature>
<keyword evidence="1" id="KW-0732">Signal</keyword>
<gene>
    <name evidence="3" type="ORF">Poly21_35290</name>
</gene>
<accession>A0A5C6BZG2</accession>
<proteinExistence type="predicted"/>
<feature type="chain" id="PRO_5022854618" evidence="1">
    <location>
        <begin position="24"/>
        <end position="176"/>
    </location>
</feature>
<dbReference type="EMBL" id="SJPU01000002">
    <property type="protein sequence ID" value="TWU16324.1"/>
    <property type="molecule type" value="Genomic_DNA"/>
</dbReference>
<dbReference type="OrthoDB" id="274952at2"/>
<dbReference type="PROSITE" id="PS50206">
    <property type="entry name" value="RHODANESE_3"/>
    <property type="match status" value="1"/>
</dbReference>
<comment type="caution">
    <text evidence="3">The sequence shown here is derived from an EMBL/GenBank/DDBJ whole genome shotgun (WGS) entry which is preliminary data.</text>
</comment>
<reference evidence="3 4" key="1">
    <citation type="journal article" date="2020" name="Antonie Van Leeuwenhoek">
        <title>Rhodopirellula heiligendammensis sp. nov., Rhodopirellula pilleata sp. nov., and Rhodopirellula solitaria sp. nov. isolated from natural or artificial marine surfaces in Northern Germany and California, USA, and emended description of the genus Rhodopirellula.</title>
        <authorList>
            <person name="Kallscheuer N."/>
            <person name="Wiegand S."/>
            <person name="Jogler M."/>
            <person name="Boedeker C."/>
            <person name="Peeters S.H."/>
            <person name="Rast P."/>
            <person name="Heuer A."/>
            <person name="Jetten M.S.M."/>
            <person name="Rohde M."/>
            <person name="Jogler C."/>
        </authorList>
    </citation>
    <scope>NUCLEOTIDE SEQUENCE [LARGE SCALE GENOMIC DNA]</scope>
    <source>
        <strain evidence="3 4">Poly21</strain>
    </source>
</reference>
<name>A0A5C6BZG2_9BACT</name>
<dbReference type="Proteomes" id="UP000319908">
    <property type="component" value="Unassembled WGS sequence"/>
</dbReference>
<evidence type="ECO:0000313" key="4">
    <source>
        <dbReference type="Proteomes" id="UP000319908"/>
    </source>
</evidence>
<evidence type="ECO:0000256" key="1">
    <source>
        <dbReference type="SAM" id="SignalP"/>
    </source>
</evidence>
<dbReference type="SMART" id="SM00450">
    <property type="entry name" value="RHOD"/>
    <property type="match status" value="1"/>
</dbReference>